<evidence type="ECO:0000313" key="3">
    <source>
        <dbReference type="EnsemblFungi" id="EJT69626"/>
    </source>
</evidence>
<reference evidence="2" key="3">
    <citation type="submission" date="2010-09" db="EMBL/GenBank/DDBJ databases">
        <title>Annotation of Gaeumannomyces graminis var. tritici R3-111a-1.</title>
        <authorList>
            <consortium name="The Broad Institute Genome Sequencing Platform"/>
            <person name="Ma L.-J."/>
            <person name="Dead R."/>
            <person name="Young S.K."/>
            <person name="Zeng Q."/>
            <person name="Gargeya S."/>
            <person name="Fitzgerald M."/>
            <person name="Haas B."/>
            <person name="Abouelleil A."/>
            <person name="Alvarado L."/>
            <person name="Arachchi H.M."/>
            <person name="Berlin A."/>
            <person name="Brown A."/>
            <person name="Chapman S.B."/>
            <person name="Chen Z."/>
            <person name="Dunbar C."/>
            <person name="Freedman E."/>
            <person name="Gearin G."/>
            <person name="Gellesch M."/>
            <person name="Goldberg J."/>
            <person name="Griggs A."/>
            <person name="Gujja S."/>
            <person name="Heiman D."/>
            <person name="Howarth C."/>
            <person name="Larson L."/>
            <person name="Lui A."/>
            <person name="MacDonald P.J.P."/>
            <person name="Mehta T."/>
            <person name="Montmayeur A."/>
            <person name="Murphy C."/>
            <person name="Neiman D."/>
            <person name="Pearson M."/>
            <person name="Priest M."/>
            <person name="Roberts A."/>
            <person name="Saif S."/>
            <person name="Shea T."/>
            <person name="Shenoy N."/>
            <person name="Sisk P."/>
            <person name="Stolte C."/>
            <person name="Sykes S."/>
            <person name="Yandava C."/>
            <person name="Wortman J."/>
            <person name="Nusbaum C."/>
            <person name="Birren B."/>
        </authorList>
    </citation>
    <scope>NUCLEOTIDE SEQUENCE</scope>
    <source>
        <strain evidence="2">R3-111a-1</strain>
    </source>
</reference>
<gene>
    <name evidence="3" type="primary">20352968</name>
    <name evidence="2" type="ORF">GGTG_12510</name>
</gene>
<reference evidence="4" key="1">
    <citation type="submission" date="2010-07" db="EMBL/GenBank/DDBJ databases">
        <title>The genome sequence of Gaeumannomyces graminis var. tritici strain R3-111a-1.</title>
        <authorList>
            <consortium name="The Broad Institute Genome Sequencing Platform"/>
            <person name="Ma L.-J."/>
            <person name="Dead R."/>
            <person name="Young S."/>
            <person name="Zeng Q."/>
            <person name="Koehrsen M."/>
            <person name="Alvarado L."/>
            <person name="Berlin A."/>
            <person name="Chapman S.B."/>
            <person name="Chen Z."/>
            <person name="Freedman E."/>
            <person name="Gellesch M."/>
            <person name="Goldberg J."/>
            <person name="Griggs A."/>
            <person name="Gujja S."/>
            <person name="Heilman E.R."/>
            <person name="Heiman D."/>
            <person name="Hepburn T."/>
            <person name="Howarth C."/>
            <person name="Jen D."/>
            <person name="Larson L."/>
            <person name="Mehta T."/>
            <person name="Neiman D."/>
            <person name="Pearson M."/>
            <person name="Roberts A."/>
            <person name="Saif S."/>
            <person name="Shea T."/>
            <person name="Shenoy N."/>
            <person name="Sisk P."/>
            <person name="Stolte C."/>
            <person name="Sykes S."/>
            <person name="Walk T."/>
            <person name="White J."/>
            <person name="Yandava C."/>
            <person name="Haas B."/>
            <person name="Nusbaum C."/>
            <person name="Birren B."/>
        </authorList>
    </citation>
    <scope>NUCLEOTIDE SEQUENCE [LARGE SCALE GENOMIC DNA]</scope>
    <source>
        <strain evidence="4">R3-111a-1</strain>
    </source>
</reference>
<proteinExistence type="predicted"/>
<dbReference type="EMBL" id="GL385403">
    <property type="protein sequence ID" value="EJT69626.1"/>
    <property type="molecule type" value="Genomic_DNA"/>
</dbReference>
<reference evidence="2" key="2">
    <citation type="submission" date="2010-07" db="EMBL/GenBank/DDBJ databases">
        <authorList>
            <consortium name="The Broad Institute Genome Sequencing Platform"/>
            <consortium name="Broad Institute Genome Sequencing Center for Infectious Disease"/>
            <person name="Ma L.-J."/>
            <person name="Dead R."/>
            <person name="Young S."/>
            <person name="Zeng Q."/>
            <person name="Koehrsen M."/>
            <person name="Alvarado L."/>
            <person name="Berlin A."/>
            <person name="Chapman S.B."/>
            <person name="Chen Z."/>
            <person name="Freedman E."/>
            <person name="Gellesch M."/>
            <person name="Goldberg J."/>
            <person name="Griggs A."/>
            <person name="Gujja S."/>
            <person name="Heilman E.R."/>
            <person name="Heiman D."/>
            <person name="Hepburn T."/>
            <person name="Howarth C."/>
            <person name="Jen D."/>
            <person name="Larson L."/>
            <person name="Mehta T."/>
            <person name="Neiman D."/>
            <person name="Pearson M."/>
            <person name="Roberts A."/>
            <person name="Saif S."/>
            <person name="Shea T."/>
            <person name="Shenoy N."/>
            <person name="Sisk P."/>
            <person name="Stolte C."/>
            <person name="Sykes S."/>
            <person name="Walk T."/>
            <person name="White J."/>
            <person name="Yandava C."/>
            <person name="Haas B."/>
            <person name="Nusbaum C."/>
            <person name="Birren B."/>
        </authorList>
    </citation>
    <scope>NUCLEOTIDE SEQUENCE</scope>
    <source>
        <strain evidence="2">R3-111a-1</strain>
    </source>
</reference>
<sequence length="330" mass="36426">MAMTNAPSHLVSSSPSSSSSLSSSSPVALLRSTGTGALTVAANHSRSNPCKYRAQPRPLNPLVGRPPRLLVDRRGRFLARLLNRAHDVLIASCVSQPLPPPVLTPPLLPGVCPCWCHLARVPATLLDMLLAPPGGLGDQFEIEQRLAFWQKFNNSATSLCKGKSGHVTNKHRADISKGPSLRGDVENLRDGRASTISRLRIIPNTYVDSRPILCKSHELRDSRGRGETFLPEANDRILGEKFDESRRVEALRRCVKAFGKEKSAHVHIQVSIKKGSDMVDFTYKGMAQTRVEHQFQPLSRRFNDSIGAIFVFGNAYFNWIPGANPLEFDY</sequence>
<evidence type="ECO:0000313" key="4">
    <source>
        <dbReference type="Proteomes" id="UP000006039"/>
    </source>
</evidence>
<dbReference type="EnsemblFungi" id="EJT69626">
    <property type="protein sequence ID" value="EJT69626"/>
    <property type="gene ID" value="GGTG_12510"/>
</dbReference>
<reference evidence="3" key="4">
    <citation type="journal article" date="2015" name="G3 (Bethesda)">
        <title>Genome sequences of three phytopathogenic species of the Magnaporthaceae family of fungi.</title>
        <authorList>
            <person name="Okagaki L.H."/>
            <person name="Nunes C.C."/>
            <person name="Sailsbery J."/>
            <person name="Clay B."/>
            <person name="Brown D."/>
            <person name="John T."/>
            <person name="Oh Y."/>
            <person name="Young N."/>
            <person name="Fitzgerald M."/>
            <person name="Haas B.J."/>
            <person name="Zeng Q."/>
            <person name="Young S."/>
            <person name="Adiconis X."/>
            <person name="Fan L."/>
            <person name="Levin J.Z."/>
            <person name="Mitchell T.K."/>
            <person name="Okubara P.A."/>
            <person name="Farman M.L."/>
            <person name="Kohn L.M."/>
            <person name="Birren B."/>
            <person name="Ma L.-J."/>
            <person name="Dean R.A."/>
        </authorList>
    </citation>
    <scope>NUCLEOTIDE SEQUENCE</scope>
    <source>
        <strain evidence="3">R3-111a-1</strain>
    </source>
</reference>
<organism evidence="2">
    <name type="scientific">Gaeumannomyces tritici (strain R3-111a-1)</name>
    <name type="common">Wheat and barley take-all root rot fungus</name>
    <name type="synonym">Gaeumannomyces graminis var. tritici</name>
    <dbReference type="NCBI Taxonomy" id="644352"/>
    <lineage>
        <taxon>Eukaryota</taxon>
        <taxon>Fungi</taxon>
        <taxon>Dikarya</taxon>
        <taxon>Ascomycota</taxon>
        <taxon>Pezizomycotina</taxon>
        <taxon>Sordariomycetes</taxon>
        <taxon>Sordariomycetidae</taxon>
        <taxon>Magnaporthales</taxon>
        <taxon>Magnaporthaceae</taxon>
        <taxon>Gaeumannomyces</taxon>
    </lineage>
</organism>
<dbReference type="HOGENOM" id="CLU_842102_0_0_1"/>
<dbReference type="AlphaFoldDB" id="J3PG86"/>
<dbReference type="GeneID" id="20352968"/>
<dbReference type="VEuPathDB" id="FungiDB:GGTG_12510"/>
<name>J3PG86_GAET3</name>
<keyword evidence="4" id="KW-1185">Reference proteome</keyword>
<evidence type="ECO:0000313" key="2">
    <source>
        <dbReference type="EMBL" id="EJT69626.1"/>
    </source>
</evidence>
<reference evidence="3" key="5">
    <citation type="submission" date="2018-04" db="UniProtKB">
        <authorList>
            <consortium name="EnsemblFungi"/>
        </authorList>
    </citation>
    <scope>IDENTIFICATION</scope>
    <source>
        <strain evidence="3">R3-111a-1</strain>
    </source>
</reference>
<dbReference type="RefSeq" id="XP_009228674.1">
    <property type="nucleotide sequence ID" value="XM_009230410.1"/>
</dbReference>
<feature type="compositionally biased region" description="Low complexity" evidence="1">
    <location>
        <begin position="10"/>
        <end position="26"/>
    </location>
</feature>
<feature type="region of interest" description="Disordered" evidence="1">
    <location>
        <begin position="1"/>
        <end position="26"/>
    </location>
</feature>
<protein>
    <submittedName>
        <fullName evidence="2 3">Uncharacterized protein</fullName>
    </submittedName>
</protein>
<accession>J3PG86</accession>
<dbReference type="Proteomes" id="UP000006039">
    <property type="component" value="Unassembled WGS sequence"/>
</dbReference>
<evidence type="ECO:0000256" key="1">
    <source>
        <dbReference type="SAM" id="MobiDB-lite"/>
    </source>
</evidence>